<reference evidence="2 3" key="1">
    <citation type="submission" date="2024-03" db="EMBL/GenBank/DDBJ databases">
        <title>Draft genome sequence of Pseudonocardia tropica JCM 19149.</title>
        <authorList>
            <person name="Butdee W."/>
            <person name="Duangmal K."/>
        </authorList>
    </citation>
    <scope>NUCLEOTIDE SEQUENCE [LARGE SCALE GENOMIC DNA]</scope>
    <source>
        <strain evidence="2 3">JCM 19149</strain>
    </source>
</reference>
<dbReference type="EMBL" id="JBEDNP010000001">
    <property type="protein sequence ID" value="MEQ3537396.1"/>
    <property type="molecule type" value="Genomic_DNA"/>
</dbReference>
<name>A0ABV1JN85_9PSEU</name>
<keyword evidence="3" id="KW-1185">Reference proteome</keyword>
<evidence type="ECO:0000313" key="2">
    <source>
        <dbReference type="EMBL" id="MEQ3537396.1"/>
    </source>
</evidence>
<comment type="caution">
    <text evidence="2">The sequence shown here is derived from an EMBL/GenBank/DDBJ whole genome shotgun (WGS) entry which is preliminary data.</text>
</comment>
<gene>
    <name evidence="2" type="ORF">WHI96_01060</name>
</gene>
<sequence>MSTDHIPNQNDELVMVPVPRHLLMRVYAFIAENSHPGVDHERSGEPPSNDERLPRVSGFDWTVDDFLNLRRDNRPSSGRIVKVLDVLSAAPDSEFSTTRLAEAAGLTKGELSGGFSGFSRVCKNLRPGVALDWPIQWNYGPSSTGGQSGETYYWLPAALGERWKESGS</sequence>
<feature type="region of interest" description="Disordered" evidence="1">
    <location>
        <begin position="36"/>
        <end position="55"/>
    </location>
</feature>
<dbReference type="Proteomes" id="UP001464923">
    <property type="component" value="Unassembled WGS sequence"/>
</dbReference>
<feature type="compositionally biased region" description="Basic and acidic residues" evidence="1">
    <location>
        <begin position="37"/>
        <end position="54"/>
    </location>
</feature>
<proteinExistence type="predicted"/>
<organism evidence="2 3">
    <name type="scientific">Pseudonocardia tropica</name>
    <dbReference type="NCBI Taxonomy" id="681289"/>
    <lineage>
        <taxon>Bacteria</taxon>
        <taxon>Bacillati</taxon>
        <taxon>Actinomycetota</taxon>
        <taxon>Actinomycetes</taxon>
        <taxon>Pseudonocardiales</taxon>
        <taxon>Pseudonocardiaceae</taxon>
        <taxon>Pseudonocardia</taxon>
    </lineage>
</organism>
<dbReference type="RefSeq" id="WP_349302335.1">
    <property type="nucleotide sequence ID" value="NZ_JBEDNP010000001.1"/>
</dbReference>
<evidence type="ECO:0000313" key="3">
    <source>
        <dbReference type="Proteomes" id="UP001464923"/>
    </source>
</evidence>
<accession>A0ABV1JN85</accession>
<protein>
    <submittedName>
        <fullName evidence="2">Uncharacterized protein</fullName>
    </submittedName>
</protein>
<evidence type="ECO:0000256" key="1">
    <source>
        <dbReference type="SAM" id="MobiDB-lite"/>
    </source>
</evidence>